<dbReference type="Pfam" id="PF00487">
    <property type="entry name" value="FA_desaturase"/>
    <property type="match status" value="1"/>
</dbReference>
<evidence type="ECO:0000313" key="4">
    <source>
        <dbReference type="Proteomes" id="UP000806285"/>
    </source>
</evidence>
<gene>
    <name evidence="3" type="ORF">IM787_15220</name>
</gene>
<feature type="transmembrane region" description="Helical" evidence="1">
    <location>
        <begin position="170"/>
        <end position="191"/>
    </location>
</feature>
<feature type="domain" description="Fatty acid desaturase" evidence="2">
    <location>
        <begin position="34"/>
        <end position="249"/>
    </location>
</feature>
<protein>
    <submittedName>
        <fullName evidence="3">Fatty acid desaturase</fullName>
    </submittedName>
</protein>
<name>A0ABR9S7C5_9BURK</name>
<dbReference type="Proteomes" id="UP000806285">
    <property type="component" value="Unassembled WGS sequence"/>
</dbReference>
<keyword evidence="1" id="KW-0472">Membrane</keyword>
<proteinExistence type="predicted"/>
<feature type="transmembrane region" description="Helical" evidence="1">
    <location>
        <begin position="33"/>
        <end position="50"/>
    </location>
</feature>
<evidence type="ECO:0000256" key="1">
    <source>
        <dbReference type="SAM" id="Phobius"/>
    </source>
</evidence>
<evidence type="ECO:0000313" key="3">
    <source>
        <dbReference type="EMBL" id="MBE7368912.1"/>
    </source>
</evidence>
<keyword evidence="4" id="KW-1185">Reference proteome</keyword>
<sequence length="284" mass="32075">MLRHSADRRTLLYMAAATGVLFAQWTADRFHPLLFAASLVLAFAVSVMHHNHQHLPLWRRAWLNHATDLWFTLFQGHPGFAFDPAHVGDHHAHRNAERDTTRTWRWGDGNDLPGFIAHPVLFACAVGPLLGRHVAQLSRTDRRRLAVVALHYAVLVGAVALALRADWQRAVLFVLVPQAAALFFLLAANYLQHAHADDLSRWNHSRNFLGWVNPLFFNVGLHTAHHEHGDAHWSDLPRLHAQLAPRLDPRLVEPSLFAYGLRVFVAGTFVPALRSRSLRGRTVS</sequence>
<organism evidence="3 4">
    <name type="scientific">Ramlibacter pallidus</name>
    <dbReference type="NCBI Taxonomy" id="2780087"/>
    <lineage>
        <taxon>Bacteria</taxon>
        <taxon>Pseudomonadati</taxon>
        <taxon>Pseudomonadota</taxon>
        <taxon>Betaproteobacteria</taxon>
        <taxon>Burkholderiales</taxon>
        <taxon>Comamonadaceae</taxon>
        <taxon>Ramlibacter</taxon>
    </lineage>
</organism>
<dbReference type="EMBL" id="JADDIV010000004">
    <property type="protein sequence ID" value="MBE7368912.1"/>
    <property type="molecule type" value="Genomic_DNA"/>
</dbReference>
<reference evidence="3 4" key="1">
    <citation type="submission" date="2020-10" db="EMBL/GenBank/DDBJ databases">
        <title>Ramlibacter sp. HM2 16S ribosomal RNA gene Genome sequencing and assembly.</title>
        <authorList>
            <person name="Kang M."/>
        </authorList>
    </citation>
    <scope>NUCLEOTIDE SEQUENCE [LARGE SCALE GENOMIC DNA]</scope>
    <source>
        <strain evidence="3 4">HM2</strain>
    </source>
</reference>
<comment type="caution">
    <text evidence="3">The sequence shown here is derived from an EMBL/GenBank/DDBJ whole genome shotgun (WGS) entry which is preliminary data.</text>
</comment>
<keyword evidence="1" id="KW-1133">Transmembrane helix</keyword>
<accession>A0ABR9S7C5</accession>
<keyword evidence="1" id="KW-0812">Transmembrane</keyword>
<evidence type="ECO:0000259" key="2">
    <source>
        <dbReference type="Pfam" id="PF00487"/>
    </source>
</evidence>
<dbReference type="InterPro" id="IPR005804">
    <property type="entry name" value="FA_desaturase_dom"/>
</dbReference>
<feature type="transmembrane region" description="Helical" evidence="1">
    <location>
        <begin position="143"/>
        <end position="163"/>
    </location>
</feature>
<feature type="transmembrane region" description="Helical" evidence="1">
    <location>
        <begin position="112"/>
        <end position="131"/>
    </location>
</feature>
<dbReference type="RefSeq" id="WP_193677526.1">
    <property type="nucleotide sequence ID" value="NZ_JADDIV010000004.1"/>
</dbReference>